<dbReference type="SUPFAM" id="SSF51905">
    <property type="entry name" value="FAD/NAD(P)-binding domain"/>
    <property type="match status" value="1"/>
</dbReference>
<proteinExistence type="predicted"/>
<reference evidence="2" key="1">
    <citation type="submission" date="2024-07" db="EMBL/GenBank/DDBJ databases">
        <authorList>
            <person name="Yu S.T."/>
        </authorList>
    </citation>
    <scope>NUCLEOTIDE SEQUENCE</scope>
    <source>
        <strain evidence="2">R41</strain>
    </source>
</reference>
<name>A0AB39RMC0_9ACTN</name>
<dbReference type="AlphaFoldDB" id="A0AB39RMC0"/>
<dbReference type="PRINTS" id="PR00420">
    <property type="entry name" value="RNGMNOXGNASE"/>
</dbReference>
<dbReference type="Gene3D" id="3.50.50.60">
    <property type="entry name" value="FAD/NAD(P)-binding domain"/>
    <property type="match status" value="1"/>
</dbReference>
<keyword evidence="2" id="KW-0560">Oxidoreductase</keyword>
<dbReference type="PANTHER" id="PTHR46865">
    <property type="entry name" value="OXIDOREDUCTASE-RELATED"/>
    <property type="match status" value="1"/>
</dbReference>
<dbReference type="RefSeq" id="WP_369249428.1">
    <property type="nucleotide sequence ID" value="NZ_CP163443.1"/>
</dbReference>
<accession>A0AB39RMC0</accession>
<protein>
    <submittedName>
        <fullName evidence="2">FAD-dependent monooxygenase</fullName>
    </submittedName>
</protein>
<feature type="domain" description="FAD-binding" evidence="1">
    <location>
        <begin position="19"/>
        <end position="351"/>
    </location>
</feature>
<evidence type="ECO:0000313" key="2">
    <source>
        <dbReference type="EMBL" id="XDQ56334.1"/>
    </source>
</evidence>
<dbReference type="Pfam" id="PF01494">
    <property type="entry name" value="FAD_binding_3"/>
    <property type="match status" value="1"/>
</dbReference>
<sequence>MTNNDTAKPADHTTELAHLDVLISGASIAGPALALNLARYGARVTVIEKAAALREGGFAVDFRGHVHRTVLTAMGVWDEIHARQTHMGRQIVVDADGSPRVDLPAEMMSGDVEIFRGELAQIMYERTRDSVEYVFGDSIATLTESPEGVDVTFERGAPRRFDLVVGADGLHSLTRRLAFGDESRHLRFLDHYVAGFDIPNHLGLDRTAQIYSEPGRAVSVSNYDGDPDRAGALLVFRSEKLEYDRRDVAAQKRILAERFAGMGWDTPHVLKALEEADDLYFDAIAQIHIDRLTKGRVALLGDAGYGATMGGMGTGVAIVGAYVLAGELALAGGDHRTAFAEYETRIRDFAKGCQKISGNAGPFFAPPTERRIRSRDRMYRILSSRPLARFFKKLTEKAATDIKLREYPRP</sequence>
<dbReference type="GO" id="GO:0071949">
    <property type="term" value="F:FAD binding"/>
    <property type="evidence" value="ECO:0007669"/>
    <property type="project" value="InterPro"/>
</dbReference>
<evidence type="ECO:0000259" key="1">
    <source>
        <dbReference type="Pfam" id="PF01494"/>
    </source>
</evidence>
<dbReference type="InterPro" id="IPR051704">
    <property type="entry name" value="FAD_aromatic-hydroxylase"/>
</dbReference>
<dbReference type="EMBL" id="CP163443">
    <property type="protein sequence ID" value="XDQ56334.1"/>
    <property type="molecule type" value="Genomic_DNA"/>
</dbReference>
<keyword evidence="2" id="KW-0503">Monooxygenase</keyword>
<gene>
    <name evidence="2" type="ORF">AB5J53_34015</name>
</gene>
<dbReference type="GO" id="GO:0004497">
    <property type="term" value="F:monooxygenase activity"/>
    <property type="evidence" value="ECO:0007669"/>
    <property type="project" value="UniProtKB-KW"/>
</dbReference>
<dbReference type="PANTHER" id="PTHR46865:SF2">
    <property type="entry name" value="MONOOXYGENASE"/>
    <property type="match status" value="1"/>
</dbReference>
<dbReference type="Gene3D" id="3.30.9.10">
    <property type="entry name" value="D-Amino Acid Oxidase, subunit A, domain 2"/>
    <property type="match status" value="1"/>
</dbReference>
<dbReference type="InterPro" id="IPR002938">
    <property type="entry name" value="FAD-bd"/>
</dbReference>
<organism evidence="2">
    <name type="scientific">Streptomyces sp. R41</name>
    <dbReference type="NCBI Taxonomy" id="3238632"/>
    <lineage>
        <taxon>Bacteria</taxon>
        <taxon>Bacillati</taxon>
        <taxon>Actinomycetota</taxon>
        <taxon>Actinomycetes</taxon>
        <taxon>Kitasatosporales</taxon>
        <taxon>Streptomycetaceae</taxon>
        <taxon>Streptomyces</taxon>
    </lineage>
</organism>
<dbReference type="InterPro" id="IPR036188">
    <property type="entry name" value="FAD/NAD-bd_sf"/>
</dbReference>